<gene>
    <name evidence="2" type="ORF">H8D96_12925</name>
</gene>
<keyword evidence="1" id="KW-0677">Repeat</keyword>
<dbReference type="SUPFAM" id="SSF82185">
    <property type="entry name" value="Histone H3 K4-specific methyltransferase SET7/9 N-terminal domain"/>
    <property type="match status" value="1"/>
</dbReference>
<comment type="caution">
    <text evidence="2">The sequence shown here is derived from an EMBL/GenBank/DDBJ whole genome shotgun (WGS) entry which is preliminary data.</text>
</comment>
<name>A0A8J6NTG2_9BACT</name>
<dbReference type="Gene3D" id="2.20.110.10">
    <property type="entry name" value="Histone H3 K4-specific methyltransferase SET7/9 N-terminal domain"/>
    <property type="match status" value="3"/>
</dbReference>
<dbReference type="PANTHER" id="PTHR43215">
    <property type="entry name" value="RADIAL SPOKE HEAD 1 HOMOLOG"/>
    <property type="match status" value="1"/>
</dbReference>
<organism evidence="2 3">
    <name type="scientific">Candidatus Desulfatibia vada</name>
    <dbReference type="NCBI Taxonomy" id="2841696"/>
    <lineage>
        <taxon>Bacteria</taxon>
        <taxon>Pseudomonadati</taxon>
        <taxon>Thermodesulfobacteriota</taxon>
        <taxon>Desulfobacteria</taxon>
        <taxon>Desulfobacterales</taxon>
        <taxon>Desulfobacterales incertae sedis</taxon>
        <taxon>Candidatus Desulfatibia</taxon>
    </lineage>
</organism>
<evidence type="ECO:0008006" key="4">
    <source>
        <dbReference type="Google" id="ProtNLM"/>
    </source>
</evidence>
<dbReference type="SMART" id="SM00698">
    <property type="entry name" value="MORN"/>
    <property type="match status" value="5"/>
</dbReference>
<dbReference type="PANTHER" id="PTHR43215:SF14">
    <property type="entry name" value="RADIAL SPOKE HEAD 1 HOMOLOG"/>
    <property type="match status" value="1"/>
</dbReference>
<dbReference type="Pfam" id="PF02493">
    <property type="entry name" value="MORN"/>
    <property type="match status" value="5"/>
</dbReference>
<dbReference type="EMBL" id="JACNIG010000247">
    <property type="protein sequence ID" value="MBC8432809.1"/>
    <property type="molecule type" value="Genomic_DNA"/>
</dbReference>
<dbReference type="InterPro" id="IPR003409">
    <property type="entry name" value="MORN"/>
</dbReference>
<evidence type="ECO:0000313" key="2">
    <source>
        <dbReference type="EMBL" id="MBC8432809.1"/>
    </source>
</evidence>
<evidence type="ECO:0000313" key="3">
    <source>
        <dbReference type="Proteomes" id="UP000605201"/>
    </source>
</evidence>
<dbReference type="GO" id="GO:0005829">
    <property type="term" value="C:cytosol"/>
    <property type="evidence" value="ECO:0007669"/>
    <property type="project" value="TreeGrafter"/>
</dbReference>
<evidence type="ECO:0000256" key="1">
    <source>
        <dbReference type="ARBA" id="ARBA00022737"/>
    </source>
</evidence>
<sequence length="317" mass="35252">MNSKQPSKRSEKVTGRFFGNIRDRYSGKSNVVILNWRSIKPFEIEASSNADEIFYRQGLWEQKLVENFGKGFLVTGTTVTADELVEIHAKLIDMTNGKMLASSKATLPRGPDDDVAAQEAPQIIPSGTGEVTKARKVSPAVPLAAVAAAPPNQEIPSGKIAVSDVLKTEMPLKEKLKDLQYKVIEGINSRYEGYVKNGKKHGQGTLSFKNGDNYVGQWHEDKKHGQGTYIYADGEKYVGQWENGNMHGEGTSFFTSGNKFTGQWQNDKKQGRGTYFFKNGDKWEGSYVNNKKHGRGVYTWASGESQEEVWKNGKLAK</sequence>
<dbReference type="Proteomes" id="UP000605201">
    <property type="component" value="Unassembled WGS sequence"/>
</dbReference>
<dbReference type="FunFam" id="2.20.110.10:FF:000002">
    <property type="entry name" value="Phosphatidylinositol 4-phosphate 5-kinase 8"/>
    <property type="match status" value="1"/>
</dbReference>
<protein>
    <recommendedName>
        <fullName evidence="4">MORN motif-containing protein</fullName>
    </recommendedName>
</protein>
<reference evidence="2 3" key="1">
    <citation type="submission" date="2020-08" db="EMBL/GenBank/DDBJ databases">
        <title>Bridging the membrane lipid divide: bacteria of the FCB group superphylum have the potential to synthesize archaeal ether lipids.</title>
        <authorList>
            <person name="Villanueva L."/>
            <person name="Von Meijenfeldt F.A.B."/>
            <person name="Westbye A.B."/>
            <person name="Yadav S."/>
            <person name="Hopmans E.C."/>
            <person name="Dutilh B.E."/>
            <person name="Sinninghe Damste J.S."/>
        </authorList>
    </citation>
    <scope>NUCLEOTIDE SEQUENCE [LARGE SCALE GENOMIC DNA]</scope>
    <source>
        <strain evidence="2">NIOZ-UU17</strain>
    </source>
</reference>
<accession>A0A8J6NTG2</accession>
<dbReference type="AlphaFoldDB" id="A0A8J6NTG2"/>
<proteinExistence type="predicted"/>